<feature type="compositionally biased region" description="Basic and acidic residues" evidence="1">
    <location>
        <begin position="36"/>
        <end position="59"/>
    </location>
</feature>
<feature type="region of interest" description="Disordered" evidence="1">
    <location>
        <begin position="130"/>
        <end position="150"/>
    </location>
</feature>
<sequence>FSENTPNIERSGPNWLFDIDALTKSMNYKPVVAGNKSKDNAGTKECDDAESKRSQDDRFQPLSIGGKKVKEDQRLESKCKDQEKEDNVNNTNNVNAAGINRVNAISANTNNELSFDPEMPDLEDISKFNFASDHEDDDEEFDMNNMDTTI</sequence>
<name>A0A699KEC9_TANCI</name>
<feature type="region of interest" description="Disordered" evidence="1">
    <location>
        <begin position="32"/>
        <end position="98"/>
    </location>
</feature>
<evidence type="ECO:0000256" key="1">
    <source>
        <dbReference type="SAM" id="MobiDB-lite"/>
    </source>
</evidence>
<dbReference type="AlphaFoldDB" id="A0A699KEC9"/>
<feature type="non-terminal residue" evidence="2">
    <location>
        <position position="1"/>
    </location>
</feature>
<protein>
    <submittedName>
        <fullName evidence="2">Uncharacterized protein</fullName>
    </submittedName>
</protein>
<evidence type="ECO:0000313" key="2">
    <source>
        <dbReference type="EMBL" id="GFA90457.1"/>
    </source>
</evidence>
<organism evidence="2">
    <name type="scientific">Tanacetum cinerariifolium</name>
    <name type="common">Dalmatian daisy</name>
    <name type="synonym">Chrysanthemum cinerariifolium</name>
    <dbReference type="NCBI Taxonomy" id="118510"/>
    <lineage>
        <taxon>Eukaryota</taxon>
        <taxon>Viridiplantae</taxon>
        <taxon>Streptophyta</taxon>
        <taxon>Embryophyta</taxon>
        <taxon>Tracheophyta</taxon>
        <taxon>Spermatophyta</taxon>
        <taxon>Magnoliopsida</taxon>
        <taxon>eudicotyledons</taxon>
        <taxon>Gunneridae</taxon>
        <taxon>Pentapetalae</taxon>
        <taxon>asterids</taxon>
        <taxon>campanulids</taxon>
        <taxon>Asterales</taxon>
        <taxon>Asteraceae</taxon>
        <taxon>Asteroideae</taxon>
        <taxon>Anthemideae</taxon>
        <taxon>Anthemidinae</taxon>
        <taxon>Tanacetum</taxon>
    </lineage>
</organism>
<accession>A0A699KEC9</accession>
<proteinExistence type="predicted"/>
<gene>
    <name evidence="2" type="ORF">Tci_662429</name>
</gene>
<dbReference type="EMBL" id="BKCJ010511256">
    <property type="protein sequence ID" value="GFA90457.1"/>
    <property type="molecule type" value="Genomic_DNA"/>
</dbReference>
<comment type="caution">
    <text evidence="2">The sequence shown here is derived from an EMBL/GenBank/DDBJ whole genome shotgun (WGS) entry which is preliminary data.</text>
</comment>
<feature type="compositionally biased region" description="Basic and acidic residues" evidence="1">
    <location>
        <begin position="68"/>
        <end position="87"/>
    </location>
</feature>
<reference evidence="2" key="1">
    <citation type="journal article" date="2019" name="Sci. Rep.">
        <title>Draft genome of Tanacetum cinerariifolium, the natural source of mosquito coil.</title>
        <authorList>
            <person name="Yamashiro T."/>
            <person name="Shiraishi A."/>
            <person name="Satake H."/>
            <person name="Nakayama K."/>
        </authorList>
    </citation>
    <scope>NUCLEOTIDE SEQUENCE</scope>
</reference>